<evidence type="ECO:0000313" key="3">
    <source>
        <dbReference type="EMBL" id="KUL24544.1"/>
    </source>
</evidence>
<dbReference type="SFLD" id="SFLDS00003">
    <property type="entry name" value="Haloacid_Dehalogenase"/>
    <property type="match status" value="1"/>
</dbReference>
<proteinExistence type="predicted"/>
<dbReference type="Pfam" id="PF03767">
    <property type="entry name" value="Acid_phosphat_B"/>
    <property type="match status" value="1"/>
</dbReference>
<dbReference type="Proteomes" id="UP000053937">
    <property type="component" value="Unassembled WGS sequence"/>
</dbReference>
<dbReference type="InterPro" id="IPR006423">
    <property type="entry name" value="Lipo_e_P4"/>
</dbReference>
<dbReference type="EMBL" id="LMBR01000170">
    <property type="protein sequence ID" value="KUL24544.1"/>
    <property type="molecule type" value="Genomic_DNA"/>
</dbReference>
<dbReference type="PROSITE" id="PS51257">
    <property type="entry name" value="PROKAR_LIPOPROTEIN"/>
    <property type="match status" value="1"/>
</dbReference>
<dbReference type="PANTHER" id="PTHR31284">
    <property type="entry name" value="ACID PHOSPHATASE-LIKE PROTEIN"/>
    <property type="match status" value="1"/>
</dbReference>
<dbReference type="InterPro" id="IPR023214">
    <property type="entry name" value="HAD_sf"/>
</dbReference>
<dbReference type="RefSeq" id="WP_059139194.1">
    <property type="nucleotide sequence ID" value="NZ_LMBR01000170.1"/>
</dbReference>
<dbReference type="InterPro" id="IPR005519">
    <property type="entry name" value="Acid_phosphat_B-like"/>
</dbReference>
<protein>
    <submittedName>
        <fullName evidence="3">Acid phosphatase</fullName>
    </submittedName>
</protein>
<dbReference type="SUPFAM" id="SSF56784">
    <property type="entry name" value="HAD-like"/>
    <property type="match status" value="1"/>
</dbReference>
<dbReference type="SFLD" id="SFLDG01125">
    <property type="entry name" value="C1.1:_Acid_Phosphatase_Like"/>
    <property type="match status" value="1"/>
</dbReference>
<dbReference type="PIRSF" id="PIRSF019271">
    <property type="entry name" value="Acid_Ptase_C"/>
    <property type="match status" value="1"/>
</dbReference>
<dbReference type="Gene3D" id="3.40.50.1000">
    <property type="entry name" value="HAD superfamily/HAD-like"/>
    <property type="match status" value="1"/>
</dbReference>
<dbReference type="PANTHER" id="PTHR31284:SF10">
    <property type="entry name" value="ACID PHOSPHATASE-LIKE PROTEIN"/>
    <property type="match status" value="1"/>
</dbReference>
<evidence type="ECO:0000313" key="4">
    <source>
        <dbReference type="Proteomes" id="UP000053937"/>
    </source>
</evidence>
<evidence type="ECO:0000256" key="2">
    <source>
        <dbReference type="SAM" id="SignalP"/>
    </source>
</evidence>
<keyword evidence="1 2" id="KW-0732">Signal</keyword>
<sequence>MNNLFRLLFSGVVLLLSAGCASTTNNNFNSLLWMQSSAEYKANSLQTYNAAMRNIDAALADRRWTAAGEQVGDFSSLPPAVVMDIDETVLDNSRYMGKVVLENSAWNAATWDEWVAMKEADAVPGAVEFINAMKGKSVRVIFISNRECRNGDNPGSGCSQEADTIENLAKAGVHGVLPENVLLMGERDGWTSEKKSRREYIAGQYRIVMLFGDDLGDFLPGVKKDITPQERDRLVSEQKNNWGRKWFMLSNPTYGSWLNVLGDPKSRYIRSY</sequence>
<dbReference type="InterPro" id="IPR036412">
    <property type="entry name" value="HAD-like_sf"/>
</dbReference>
<accession>A0A101JD10</accession>
<organism evidence="3 4">
    <name type="scientific">Chlorobium limicola</name>
    <dbReference type="NCBI Taxonomy" id="1092"/>
    <lineage>
        <taxon>Bacteria</taxon>
        <taxon>Pseudomonadati</taxon>
        <taxon>Chlorobiota</taxon>
        <taxon>Chlorobiia</taxon>
        <taxon>Chlorobiales</taxon>
        <taxon>Chlorobiaceae</taxon>
        <taxon>Chlorobium/Pelodictyon group</taxon>
        <taxon>Chlorobium</taxon>
    </lineage>
</organism>
<dbReference type="AlphaFoldDB" id="A0A101JD10"/>
<name>A0A101JD10_CHLLI</name>
<evidence type="ECO:0000256" key="1">
    <source>
        <dbReference type="ARBA" id="ARBA00022729"/>
    </source>
</evidence>
<comment type="caution">
    <text evidence="3">The sequence shown here is derived from an EMBL/GenBank/DDBJ whole genome shotgun (WGS) entry which is preliminary data.</text>
</comment>
<keyword evidence="4" id="KW-1185">Reference proteome</keyword>
<dbReference type="OrthoDB" id="395856at2"/>
<reference evidence="3 4" key="1">
    <citation type="submission" date="2015-10" db="EMBL/GenBank/DDBJ databases">
        <title>Draft Genome Sequence of Chlorobium limicola strain Frasassi Growing under Artificial Lighting in the Frasassi Cave System.</title>
        <authorList>
            <person name="Mansor M."/>
            <person name="Macalady J."/>
        </authorList>
    </citation>
    <scope>NUCLEOTIDE SEQUENCE [LARGE SCALE GENOMIC DNA]</scope>
    <source>
        <strain evidence="3 4">Frasassi</strain>
    </source>
</reference>
<gene>
    <name evidence="3" type="ORF">ASB62_06810</name>
</gene>
<feature type="signal peptide" evidence="2">
    <location>
        <begin position="1"/>
        <end position="21"/>
    </location>
</feature>
<dbReference type="GO" id="GO:0009279">
    <property type="term" value="C:cell outer membrane"/>
    <property type="evidence" value="ECO:0007669"/>
    <property type="project" value="InterPro"/>
</dbReference>
<feature type="chain" id="PRO_5007097623" evidence="2">
    <location>
        <begin position="22"/>
        <end position="272"/>
    </location>
</feature>